<organism evidence="2 3">
    <name type="scientific">Triticum aestivum</name>
    <name type="common">Wheat</name>
    <dbReference type="NCBI Taxonomy" id="4565"/>
    <lineage>
        <taxon>Eukaryota</taxon>
        <taxon>Viridiplantae</taxon>
        <taxon>Streptophyta</taxon>
        <taxon>Embryophyta</taxon>
        <taxon>Tracheophyta</taxon>
        <taxon>Spermatophyta</taxon>
        <taxon>Magnoliopsida</taxon>
        <taxon>Liliopsida</taxon>
        <taxon>Poales</taxon>
        <taxon>Poaceae</taxon>
        <taxon>BOP clade</taxon>
        <taxon>Pooideae</taxon>
        <taxon>Triticodae</taxon>
        <taxon>Triticeae</taxon>
        <taxon>Triticinae</taxon>
        <taxon>Triticum</taxon>
    </lineage>
</organism>
<feature type="compositionally biased region" description="Basic and acidic residues" evidence="1">
    <location>
        <begin position="145"/>
        <end position="161"/>
    </location>
</feature>
<sequence length="358" mass="37706">MPPPLMLGHNNIILKHIVEPADSVRVEEVSSALWQTDRATGSGGGERKAGMSSQVMLVAPAKTGQLVSGGVAAAARSVNVVDGRNAAHTGSDRQETALSSDLCSDRIAFIGGAGERNVRSVHSSSLERREVAMGRVASPSPDGDGANRGEHAPMAERKDARVGVAEAASTGKDVRVLTVSIRSPSRSPTAPPVDVIAGQDNTVSLAIKAGASGKVSAVDHETDIHSPRVPSGEHISSSALQDNSIGSLKSSSSSTCTSGDTNGERDLYDIGVAAALAMDTEVLRSEIARYLGPEANREQRPRRRARQRNAPAPPVRFSLRLSEEEAMEDVAAVTLAKDVKLEEAEGMPARRNAKRRRH</sequence>
<protein>
    <submittedName>
        <fullName evidence="2">Uncharacterized protein</fullName>
    </submittedName>
</protein>
<dbReference type="Gramene" id="TraesMAC2D03G01192920.1">
    <property type="protein sequence ID" value="TraesMAC2D03G01192920.1.CDS1"/>
    <property type="gene ID" value="TraesMAC2D03G01192920"/>
</dbReference>
<dbReference type="Gramene" id="TraesJUL2D03G01201160.1">
    <property type="protein sequence ID" value="TraesJUL2D03G01201160.1.CDS1"/>
    <property type="gene ID" value="TraesJUL2D03G01201160"/>
</dbReference>
<dbReference type="Gramene" id="TraesLAC2D03G01146380.1">
    <property type="protein sequence ID" value="TraesLAC2D03G01146380.1.CDS1"/>
    <property type="gene ID" value="TraesLAC2D03G01146380"/>
</dbReference>
<dbReference type="Proteomes" id="UP000280104">
    <property type="component" value="Chromosome II"/>
</dbReference>
<dbReference type="AlphaFoldDB" id="A0A7H4LHV7"/>
<feature type="compositionally biased region" description="Low complexity" evidence="1">
    <location>
        <begin position="244"/>
        <end position="261"/>
    </location>
</feature>
<dbReference type="Gramene" id="TraesARI2D03G01211140.1">
    <property type="protein sequence ID" value="TraesARI2D03G01211140.1.CDS1"/>
    <property type="gene ID" value="TraesARI2D03G01211140"/>
</dbReference>
<dbReference type="Gramene" id="TraesJAG2D03G01201260.1">
    <property type="protein sequence ID" value="TraesJAG2D03G01201260.1.CDS1"/>
    <property type="gene ID" value="TraesJAG2D03G01201260"/>
</dbReference>
<dbReference type="Gramene" id="TraesPARA_EIv1.0_0695880.1">
    <property type="protein sequence ID" value="TraesPARA_EIv1.0_0695880.1.CDS1"/>
    <property type="gene ID" value="TraesPARA_EIv1.0_0695880"/>
</dbReference>
<feature type="region of interest" description="Disordered" evidence="1">
    <location>
        <begin position="223"/>
        <end position="264"/>
    </location>
</feature>
<evidence type="ECO:0000256" key="1">
    <source>
        <dbReference type="SAM" id="MobiDB-lite"/>
    </source>
</evidence>
<dbReference type="Gramene" id="TraesNOR2D03G01211210.1">
    <property type="protein sequence ID" value="TraesNOR2D03G01211210.1.CDS1"/>
    <property type="gene ID" value="TraesNOR2D03G01211210"/>
</dbReference>
<accession>A0A7H4LHV7</accession>
<feature type="compositionally biased region" description="Polar residues" evidence="1">
    <location>
        <begin position="234"/>
        <end position="243"/>
    </location>
</feature>
<dbReference type="EMBL" id="LS480641">
    <property type="protein sequence ID" value="SPT18195.1"/>
    <property type="molecule type" value="Genomic_DNA"/>
</dbReference>
<proteinExistence type="predicted"/>
<feature type="region of interest" description="Disordered" evidence="1">
    <location>
        <begin position="120"/>
        <end position="161"/>
    </location>
</feature>
<name>A0A7H4LHV7_WHEAT</name>
<reference evidence="2 3" key="1">
    <citation type="submission" date="2018-05" db="EMBL/GenBank/DDBJ databases">
        <authorList>
            <person name="Thind KAUR A."/>
        </authorList>
    </citation>
    <scope>NUCLEOTIDE SEQUENCE [LARGE SCALE GENOMIC DNA]</scope>
</reference>
<evidence type="ECO:0000313" key="3">
    <source>
        <dbReference type="Proteomes" id="UP000280104"/>
    </source>
</evidence>
<evidence type="ECO:0000313" key="2">
    <source>
        <dbReference type="EMBL" id="SPT18195.1"/>
    </source>
</evidence>
<dbReference type="Gramene" id="TraesLDM2D03G01195740.1">
    <property type="protein sequence ID" value="TraesLDM2D03G01195740.1.CDS1"/>
    <property type="gene ID" value="TraesLDM2D03G01195740"/>
</dbReference>
<dbReference type="Gramene" id="TraesSYM2D03G01210000.1">
    <property type="protein sequence ID" value="TraesSYM2D03G01210000.1.CDS1"/>
    <property type="gene ID" value="TraesSYM2D03G01210000"/>
</dbReference>
<feature type="region of interest" description="Disordered" evidence="1">
    <location>
        <begin position="294"/>
        <end position="317"/>
    </location>
</feature>
<gene>
    <name evidence="2" type="ORF">CAMPLR22A2D_LOCUS2806</name>
</gene>